<dbReference type="Pfam" id="PF05233">
    <property type="entry name" value="PHB_acc"/>
    <property type="match status" value="1"/>
</dbReference>
<evidence type="ECO:0000313" key="5">
    <source>
        <dbReference type="Proteomes" id="UP001301140"/>
    </source>
</evidence>
<keyword evidence="5" id="KW-1185">Reference proteome</keyword>
<dbReference type="InterPro" id="IPR010134">
    <property type="entry name" value="PHA_reg_PhaR"/>
</dbReference>
<evidence type="ECO:0000259" key="2">
    <source>
        <dbReference type="Pfam" id="PF05233"/>
    </source>
</evidence>
<dbReference type="GO" id="GO:0006355">
    <property type="term" value="P:regulation of DNA-templated transcription"/>
    <property type="evidence" value="ECO:0007669"/>
    <property type="project" value="InterPro"/>
</dbReference>
<feature type="domain" description="PHB accumulation regulatory" evidence="2">
    <location>
        <begin position="82"/>
        <end position="121"/>
    </location>
</feature>
<organism evidence="4 5">
    <name type="scientific">Marinimicrococcus flavescens</name>
    <dbReference type="NCBI Taxonomy" id="3031815"/>
    <lineage>
        <taxon>Bacteria</taxon>
        <taxon>Pseudomonadati</taxon>
        <taxon>Pseudomonadota</taxon>
        <taxon>Alphaproteobacteria</taxon>
        <taxon>Geminicoccales</taxon>
        <taxon>Geminicoccaceae</taxon>
        <taxon>Marinimicrococcus</taxon>
    </lineage>
</organism>
<feature type="compositionally biased region" description="Low complexity" evidence="1">
    <location>
        <begin position="168"/>
        <end position="184"/>
    </location>
</feature>
<feature type="compositionally biased region" description="Basic and acidic residues" evidence="1">
    <location>
        <begin position="194"/>
        <end position="227"/>
    </location>
</feature>
<accession>A0AAP3XPR5</accession>
<name>A0AAP3XPR5_9PROT</name>
<dbReference type="Pfam" id="PF07879">
    <property type="entry name" value="PHB_acc_N"/>
    <property type="match status" value="1"/>
</dbReference>
<feature type="domain" description="PHA accumulation regulator DNA-binding N-terminal" evidence="3">
    <location>
        <begin position="18"/>
        <end position="78"/>
    </location>
</feature>
<protein>
    <submittedName>
        <fullName evidence="4">Polyhydroxyalkanoate synthesis repressor PhaR</fullName>
    </submittedName>
</protein>
<reference evidence="4 5" key="1">
    <citation type="submission" date="2023-03" db="EMBL/GenBank/DDBJ databases">
        <title>YIM 152171 draft genome.</title>
        <authorList>
            <person name="Yang Z."/>
        </authorList>
    </citation>
    <scope>NUCLEOTIDE SEQUENCE [LARGE SCALE GENOMIC DNA]</scope>
    <source>
        <strain evidence="4 5">YIM 152171</strain>
    </source>
</reference>
<dbReference type="Proteomes" id="UP001301140">
    <property type="component" value="Unassembled WGS sequence"/>
</dbReference>
<evidence type="ECO:0000259" key="3">
    <source>
        <dbReference type="Pfam" id="PF07879"/>
    </source>
</evidence>
<dbReference type="NCBIfam" id="TIGR01848">
    <property type="entry name" value="PHA_reg_PhaR"/>
    <property type="match status" value="1"/>
</dbReference>
<proteinExistence type="predicted"/>
<dbReference type="InterPro" id="IPR012909">
    <property type="entry name" value="PHA_DNA-bd_N"/>
</dbReference>
<dbReference type="InterPro" id="IPR007897">
    <property type="entry name" value="PHB_accumulat"/>
</dbReference>
<dbReference type="RefSeq" id="WP_327788134.1">
    <property type="nucleotide sequence ID" value="NZ_JARGEQ010000040.1"/>
</dbReference>
<feature type="region of interest" description="Disordered" evidence="1">
    <location>
        <begin position="156"/>
        <end position="227"/>
    </location>
</feature>
<sequence length="227" mass="25509">MATRKPEAGAGNGDNVAVVKKYANRRLYNTATSCYVTLEELCHMVRNGEEFVVYDAKSGEDITRSVLTQIILDEDSKGRNLLPIGFLRQVIGYYDDNLHAFLPRYLELSMENFARHQDQMRSYMEDTFGRFFPVSQFEDMARQNMAMFQRAASMFQPFPGSESGGGQEAPSRPAREAAPSASAPPAGPSQDLGNEMRELKTRMHELQRQLEQLDKAASRTPVAEKGK</sequence>
<evidence type="ECO:0000313" key="4">
    <source>
        <dbReference type="EMBL" id="MDF1585719.1"/>
    </source>
</evidence>
<gene>
    <name evidence="4" type="primary">phaR</name>
    <name evidence="4" type="ORF">PZ740_04880</name>
</gene>
<dbReference type="EMBL" id="JARGEQ010000040">
    <property type="protein sequence ID" value="MDF1585719.1"/>
    <property type="molecule type" value="Genomic_DNA"/>
</dbReference>
<evidence type="ECO:0000256" key="1">
    <source>
        <dbReference type="SAM" id="MobiDB-lite"/>
    </source>
</evidence>
<dbReference type="AlphaFoldDB" id="A0AAP3XPR5"/>
<comment type="caution">
    <text evidence="4">The sequence shown here is derived from an EMBL/GenBank/DDBJ whole genome shotgun (WGS) entry which is preliminary data.</text>
</comment>